<dbReference type="eggNOG" id="arCOG03828">
    <property type="taxonomic scope" value="Archaea"/>
</dbReference>
<reference evidence="1 2" key="1">
    <citation type="journal article" date="2014" name="PLoS Genet.">
        <title>Phylogenetically driven sequencing of extremely halophilic archaea reveals strategies for static and dynamic osmo-response.</title>
        <authorList>
            <person name="Becker E.A."/>
            <person name="Seitzer P.M."/>
            <person name="Tritt A."/>
            <person name="Larsen D."/>
            <person name="Krusor M."/>
            <person name="Yao A.I."/>
            <person name="Wu D."/>
            <person name="Madern D."/>
            <person name="Eisen J.A."/>
            <person name="Darling A.E."/>
            <person name="Facciotti M.T."/>
        </authorList>
    </citation>
    <scope>NUCLEOTIDE SEQUENCE [LARGE SCALE GENOMIC DNA]</scope>
    <source>
        <strain evidence="1 2">DSM 10524</strain>
    </source>
</reference>
<proteinExistence type="predicted"/>
<sequence length="109" mass="12451">MDLSGGLSTDTALELLSDARRRELLMALLERDLRDDGDARLPVENLAESGGRDLELRLHHSHLPKLESTGVVDWRRNANEIRTGRRFDELRPLLRLLRDHPDVLPGDRP</sequence>
<evidence type="ECO:0008006" key="3">
    <source>
        <dbReference type="Google" id="ProtNLM"/>
    </source>
</evidence>
<dbReference type="EMBL" id="AOIB01000013">
    <property type="protein sequence ID" value="ELY60141.1"/>
    <property type="molecule type" value="Genomic_DNA"/>
</dbReference>
<dbReference type="Gene3D" id="1.10.10.10">
    <property type="entry name" value="Winged helix-like DNA-binding domain superfamily/Winged helix DNA-binding domain"/>
    <property type="match status" value="1"/>
</dbReference>
<dbReference type="STRING" id="1227497.C491_02535"/>
<gene>
    <name evidence="1" type="ORF">C491_02535</name>
</gene>
<evidence type="ECO:0000313" key="2">
    <source>
        <dbReference type="Proteomes" id="UP000011688"/>
    </source>
</evidence>
<name>L9XFG4_9EURY</name>
<evidence type="ECO:0000313" key="1">
    <source>
        <dbReference type="EMBL" id="ELY60141.1"/>
    </source>
</evidence>
<dbReference type="AlphaFoldDB" id="L9XFG4"/>
<dbReference type="SUPFAM" id="SSF46785">
    <property type="entry name" value="Winged helix' DNA-binding domain"/>
    <property type="match status" value="1"/>
</dbReference>
<dbReference type="InterPro" id="IPR036390">
    <property type="entry name" value="WH_DNA-bd_sf"/>
</dbReference>
<organism evidence="1 2">
    <name type="scientific">Natronococcus amylolyticus DSM 10524</name>
    <dbReference type="NCBI Taxonomy" id="1227497"/>
    <lineage>
        <taxon>Archaea</taxon>
        <taxon>Methanobacteriati</taxon>
        <taxon>Methanobacteriota</taxon>
        <taxon>Stenosarchaea group</taxon>
        <taxon>Halobacteria</taxon>
        <taxon>Halobacteriales</taxon>
        <taxon>Natrialbaceae</taxon>
        <taxon>Natronococcus</taxon>
    </lineage>
</organism>
<accession>L9XFG4</accession>
<keyword evidence="2" id="KW-1185">Reference proteome</keyword>
<dbReference type="Proteomes" id="UP000011688">
    <property type="component" value="Unassembled WGS sequence"/>
</dbReference>
<protein>
    <recommendedName>
        <fullName evidence="3">ArsR family transcriptional regulator</fullName>
    </recommendedName>
</protein>
<dbReference type="InterPro" id="IPR036388">
    <property type="entry name" value="WH-like_DNA-bd_sf"/>
</dbReference>
<comment type="caution">
    <text evidence="1">The sequence shown here is derived from an EMBL/GenBank/DDBJ whole genome shotgun (WGS) entry which is preliminary data.</text>
</comment>